<reference evidence="2 3" key="1">
    <citation type="submission" date="2016-08" db="EMBL/GenBank/DDBJ databases">
        <title>A Parts List for Fungal Cellulosomes Revealed by Comparative Genomics.</title>
        <authorList>
            <consortium name="DOE Joint Genome Institute"/>
            <person name="Haitjema C.H."/>
            <person name="Gilmore S.P."/>
            <person name="Henske J.K."/>
            <person name="Solomon K.V."/>
            <person name="De Groot R."/>
            <person name="Kuo A."/>
            <person name="Mondo S.J."/>
            <person name="Salamov A.A."/>
            <person name="Labutti K."/>
            <person name="Zhao Z."/>
            <person name="Chiniquy J."/>
            <person name="Barry K."/>
            <person name="Brewer H.M."/>
            <person name="Purvine S.O."/>
            <person name="Wright A.T."/>
            <person name="Boxma B."/>
            <person name="Van Alen T."/>
            <person name="Hackstein J.H."/>
            <person name="Baker S.E."/>
            <person name="Grigoriev I.V."/>
            <person name="O'Malley M.A."/>
        </authorList>
    </citation>
    <scope>NUCLEOTIDE SEQUENCE [LARGE SCALE GENOMIC DNA]</scope>
    <source>
        <strain evidence="2 3">G1</strain>
    </source>
</reference>
<evidence type="ECO:0000313" key="2">
    <source>
        <dbReference type="EMBL" id="ORY12484.1"/>
    </source>
</evidence>
<feature type="compositionally biased region" description="Low complexity" evidence="1">
    <location>
        <begin position="579"/>
        <end position="630"/>
    </location>
</feature>
<feature type="region of interest" description="Disordered" evidence="1">
    <location>
        <begin position="309"/>
        <end position="339"/>
    </location>
</feature>
<feature type="compositionally biased region" description="Low complexity" evidence="1">
    <location>
        <begin position="320"/>
        <end position="339"/>
    </location>
</feature>
<keyword evidence="3" id="KW-1185">Reference proteome</keyword>
<accession>A0A1Y1ZQL1</accession>
<evidence type="ECO:0000256" key="1">
    <source>
        <dbReference type="SAM" id="MobiDB-lite"/>
    </source>
</evidence>
<evidence type="ECO:0000313" key="3">
    <source>
        <dbReference type="Proteomes" id="UP000193920"/>
    </source>
</evidence>
<dbReference type="Proteomes" id="UP000193920">
    <property type="component" value="Unassembled WGS sequence"/>
</dbReference>
<gene>
    <name evidence="2" type="ORF">LY90DRAFT_677773</name>
</gene>
<feature type="compositionally biased region" description="Polar residues" evidence="1">
    <location>
        <begin position="482"/>
        <end position="492"/>
    </location>
</feature>
<feature type="region of interest" description="Disordered" evidence="1">
    <location>
        <begin position="578"/>
        <end position="630"/>
    </location>
</feature>
<feature type="region of interest" description="Disordered" evidence="1">
    <location>
        <begin position="547"/>
        <end position="566"/>
    </location>
</feature>
<feature type="compositionally biased region" description="Low complexity" evidence="1">
    <location>
        <begin position="447"/>
        <end position="470"/>
    </location>
</feature>
<dbReference type="STRING" id="1754190.A0A1Y1ZQL1"/>
<comment type="caution">
    <text evidence="2">The sequence shown here is derived from an EMBL/GenBank/DDBJ whole genome shotgun (WGS) entry which is preliminary data.</text>
</comment>
<feature type="region of interest" description="Disordered" evidence="1">
    <location>
        <begin position="936"/>
        <end position="975"/>
    </location>
</feature>
<sequence>MSYLIQSPLEKPNPKSPSNLSSYINTYISSYIDNYLKNDDNCEEKNSHEKSRFNYFDSVEDYSPPTSPQNTEIKDISSNIVKNNKPYSPIEKEEKYRYRSSYNIKNNNTYTRKVSDESRTSTPTLAEEDTYSVANTYKTEEKTLYSTPKLPESERNSISFEDNVNEEYYKDTHHEKIKYNNEDEDDLRYQNQQHEYNYNYHNKYSDLYSDSSNVDDEEDEDYEYTKEYNDNYYKKGNNEYHEDYKEDFRGRKPYRDNYNENGKESFSLTESLNTLDRMSGRGENYNRNSQQSFDSVNTISRIPRTASLNNRLRANSPAGSMISRKSNSNYSSSLSRTNSLRSRPLIISNENPEVQKITKKKSFFKFLKKLTGSSADKTTKPAEINNNKAYVTHSHQSSSSNVLASPTLSHSSSIHSSSIRLSTPLQSSFFSSSSYQALINNQNNFNSTQSIQPSQSSIRFSQDPITSTPVISPPVTSPRLSLKSSPVQSPIASPQLLGDNRISITNDSFSDSFEKINNHIKDNNDTSDNKLLEKVINTDKIVATTTSTTATTTNNNNKNNGSSSNDVNQEIEAVHKNNFKINKISQSNKKSSNNDITSTKSTSTTKQSTPMYPDSSYSSSSSSSTVKASPIPISIDSNNINIINTFSSIRNVNNPITSSSSSPTIHLNSLILVIQLKCTYNKKKYYNGTHSITGKRSSMNPNISLPSANLNVSNASISYLRSARRKSHRMDSNNILPRTPSIILDQFSEYSDSTMSEDHTDYKIFNWNYDNYDDEKAIISSDENSSLNINLIDNKLRDLSISFSDHSQSRSIHDRDYDYDHEYEYEYEYDPYYGNQNHNYNNNNSNSSSILDKSRSSCYSSNSDSRTPKSAYIEEATPSKFYDATTMTNSFSNPYANCKSLYSDLNENSSEYYDSQMNTITTIEASKRYQSYIATDLSDSSNSSDSSDSSNSSDSYNSSNSSKSSKSSKSSSEEE</sequence>
<dbReference type="AlphaFoldDB" id="A0A1Y1ZQL1"/>
<feature type="compositionally biased region" description="Low complexity" evidence="1">
    <location>
        <begin position="832"/>
        <end position="865"/>
    </location>
</feature>
<feature type="region of interest" description="Disordered" evidence="1">
    <location>
        <begin position="832"/>
        <end position="871"/>
    </location>
</feature>
<feature type="compositionally biased region" description="Low complexity" evidence="1">
    <location>
        <begin position="938"/>
        <end position="975"/>
    </location>
</feature>
<feature type="region of interest" description="Disordered" evidence="1">
    <location>
        <begin position="446"/>
        <end position="494"/>
    </location>
</feature>
<organism evidence="2 3">
    <name type="scientific">Neocallimastix californiae</name>
    <dbReference type="NCBI Taxonomy" id="1754190"/>
    <lineage>
        <taxon>Eukaryota</taxon>
        <taxon>Fungi</taxon>
        <taxon>Fungi incertae sedis</taxon>
        <taxon>Chytridiomycota</taxon>
        <taxon>Chytridiomycota incertae sedis</taxon>
        <taxon>Neocallimastigomycetes</taxon>
        <taxon>Neocallimastigales</taxon>
        <taxon>Neocallimastigaceae</taxon>
        <taxon>Neocallimastix</taxon>
    </lineage>
</organism>
<protein>
    <submittedName>
        <fullName evidence="2">Uncharacterized protein</fullName>
    </submittedName>
</protein>
<dbReference type="EMBL" id="MCOG01000371">
    <property type="protein sequence ID" value="ORY12484.1"/>
    <property type="molecule type" value="Genomic_DNA"/>
</dbReference>
<dbReference type="OrthoDB" id="10627015at2759"/>
<name>A0A1Y1ZQL1_9FUNG</name>
<proteinExistence type="predicted"/>